<dbReference type="EMBL" id="KQ234203">
    <property type="protein sequence ID" value="KMZ82217.1"/>
    <property type="molecule type" value="Genomic_DNA"/>
</dbReference>
<accession>A0A0J9SJJ2</accession>
<proteinExistence type="predicted"/>
<feature type="transmembrane region" description="Helical" evidence="1">
    <location>
        <begin position="73"/>
        <end position="95"/>
    </location>
</feature>
<reference evidence="2 3" key="1">
    <citation type="submission" date="2011-08" db="EMBL/GenBank/DDBJ databases">
        <title>The Genome Sequence of Plasmodium vivax India VII.</title>
        <authorList>
            <consortium name="The Broad Institute Genome Sequencing Platform"/>
            <consortium name="The Broad Institute Genome Sequencing Center for Infectious Disease"/>
            <person name="Neafsey D."/>
            <person name="Carlton J."/>
            <person name="Barnwell J."/>
            <person name="Collins W."/>
            <person name="Escalante A."/>
            <person name="Mullikin J."/>
            <person name="Saul A."/>
            <person name="Guigo R."/>
            <person name="Camara F."/>
            <person name="Young S.K."/>
            <person name="Zeng Q."/>
            <person name="Gargeya S."/>
            <person name="Fitzgerald M."/>
            <person name="Haas B."/>
            <person name="Abouelleil A."/>
            <person name="Alvarado L."/>
            <person name="Arachchi H.M."/>
            <person name="Berlin A."/>
            <person name="Brown A."/>
            <person name="Chapman S.B."/>
            <person name="Chen Z."/>
            <person name="Dunbar C."/>
            <person name="Freedman E."/>
            <person name="Gearin G."/>
            <person name="Gellesch M."/>
            <person name="Goldberg J."/>
            <person name="Griggs A."/>
            <person name="Gujja S."/>
            <person name="Heiman D."/>
            <person name="Howarth C."/>
            <person name="Larson L."/>
            <person name="Lui A."/>
            <person name="MacDonald P.J.P."/>
            <person name="Montmayeur A."/>
            <person name="Murphy C."/>
            <person name="Neiman D."/>
            <person name="Pearson M."/>
            <person name="Priest M."/>
            <person name="Roberts A."/>
            <person name="Saif S."/>
            <person name="Shea T."/>
            <person name="Shenoy N."/>
            <person name="Sisk P."/>
            <person name="Stolte C."/>
            <person name="Sykes S."/>
            <person name="Wortman J."/>
            <person name="Nusbaum C."/>
            <person name="Birren B."/>
        </authorList>
    </citation>
    <scope>NUCLEOTIDE SEQUENCE [LARGE SCALE GENOMIC DNA]</scope>
    <source>
        <strain evidence="2 3">India VII</strain>
    </source>
</reference>
<keyword evidence="1" id="KW-1133">Transmembrane helix</keyword>
<dbReference type="AlphaFoldDB" id="A0A0J9SJJ2"/>
<keyword evidence="1" id="KW-0812">Transmembrane</keyword>
<sequence length="159" mass="18502">MIPEEHHALFSLFGVFKKVAHFRGEEIPILCFYSRMERTYMIVNKFLEDIPQFFLYLLDVLIEWDAAPMNKFFCLYGGAVFSVWSLTALATAPLVGAPWTALVYAQFVALLLLSLAFLLSFLYVHFGAKRRFYLNRYYCLEGGGYEAAEWEARWALLPW</sequence>
<evidence type="ECO:0000313" key="2">
    <source>
        <dbReference type="EMBL" id="KMZ82217.1"/>
    </source>
</evidence>
<gene>
    <name evidence="2" type="ORF">PVIIG_03471</name>
</gene>
<dbReference type="OrthoDB" id="372615at2759"/>
<dbReference type="Proteomes" id="UP000053562">
    <property type="component" value="Unassembled WGS sequence"/>
</dbReference>
<feature type="transmembrane region" description="Helical" evidence="1">
    <location>
        <begin position="101"/>
        <end position="126"/>
    </location>
</feature>
<name>A0A0J9SJJ2_PLAVI</name>
<evidence type="ECO:0000313" key="3">
    <source>
        <dbReference type="Proteomes" id="UP000053562"/>
    </source>
</evidence>
<evidence type="ECO:0000256" key="1">
    <source>
        <dbReference type="SAM" id="Phobius"/>
    </source>
</evidence>
<keyword evidence="1" id="KW-0472">Membrane</keyword>
<organism evidence="2 3">
    <name type="scientific">Plasmodium vivax India VII</name>
    <dbReference type="NCBI Taxonomy" id="1077284"/>
    <lineage>
        <taxon>Eukaryota</taxon>
        <taxon>Sar</taxon>
        <taxon>Alveolata</taxon>
        <taxon>Apicomplexa</taxon>
        <taxon>Aconoidasida</taxon>
        <taxon>Haemosporida</taxon>
        <taxon>Plasmodiidae</taxon>
        <taxon>Plasmodium</taxon>
        <taxon>Plasmodium (Plasmodium)</taxon>
    </lineage>
</organism>
<protein>
    <submittedName>
        <fullName evidence="2">Uncharacterized protein</fullName>
    </submittedName>
</protein>